<reference evidence="3 4" key="1">
    <citation type="submission" date="2014-08" db="EMBL/GenBank/DDBJ databases">
        <authorList>
            <person name="Hassan Y.I."/>
            <person name="Lepp D."/>
            <person name="Zhou T."/>
        </authorList>
    </citation>
    <scope>NUCLEOTIDE SEQUENCE [LARGE SCALE GENOMIC DNA]</scope>
    <source>
        <strain evidence="3 4">IFO13584</strain>
    </source>
</reference>
<feature type="transmembrane region" description="Helical" evidence="1">
    <location>
        <begin position="12"/>
        <end position="30"/>
    </location>
</feature>
<dbReference type="OrthoDB" id="9804804at2"/>
<keyword evidence="1" id="KW-0472">Membrane</keyword>
<keyword evidence="1" id="KW-1133">Transmembrane helix</keyword>
<dbReference type="Gene3D" id="6.10.140.1340">
    <property type="match status" value="1"/>
</dbReference>
<name>A0A087M2V5_9HYPH</name>
<sequence length="70" mass="7399">MRPNIGSADRILRAIIGLVLIVGTFIPSLPLASAPVLQAIAFIVGLVLLLTAVVRFCPLYRLIGVSTSKV</sequence>
<evidence type="ECO:0000259" key="2">
    <source>
        <dbReference type="Pfam" id="PF11127"/>
    </source>
</evidence>
<keyword evidence="1" id="KW-0812">Transmembrane</keyword>
<feature type="transmembrane region" description="Helical" evidence="1">
    <location>
        <begin position="36"/>
        <end position="57"/>
    </location>
</feature>
<dbReference type="EMBL" id="JQGC01000007">
    <property type="protein sequence ID" value="KFL31208.1"/>
    <property type="molecule type" value="Genomic_DNA"/>
</dbReference>
<dbReference type="Proteomes" id="UP000028981">
    <property type="component" value="Unassembled WGS sequence"/>
</dbReference>
<dbReference type="Pfam" id="PF11127">
    <property type="entry name" value="YgaP-like_TM"/>
    <property type="match status" value="1"/>
</dbReference>
<accession>A0A087M2V5</accession>
<evidence type="ECO:0000313" key="3">
    <source>
        <dbReference type="EMBL" id="KFL31208.1"/>
    </source>
</evidence>
<dbReference type="InterPro" id="IPR021309">
    <property type="entry name" value="YgaP-like_TM"/>
</dbReference>
<evidence type="ECO:0000313" key="4">
    <source>
        <dbReference type="Proteomes" id="UP000028981"/>
    </source>
</evidence>
<keyword evidence="4" id="KW-1185">Reference proteome</keyword>
<comment type="caution">
    <text evidence="3">The sequence shown here is derived from an EMBL/GenBank/DDBJ whole genome shotgun (WGS) entry which is preliminary data.</text>
</comment>
<dbReference type="RefSeq" id="WP_035082309.1">
    <property type="nucleotide sequence ID" value="NZ_JQGC01000007.1"/>
</dbReference>
<dbReference type="STRING" id="46914.JP75_09950"/>
<evidence type="ECO:0000256" key="1">
    <source>
        <dbReference type="SAM" id="Phobius"/>
    </source>
</evidence>
<proteinExistence type="predicted"/>
<organism evidence="3 4">
    <name type="scientific">Devosia riboflavina</name>
    <dbReference type="NCBI Taxonomy" id="46914"/>
    <lineage>
        <taxon>Bacteria</taxon>
        <taxon>Pseudomonadati</taxon>
        <taxon>Pseudomonadota</taxon>
        <taxon>Alphaproteobacteria</taxon>
        <taxon>Hyphomicrobiales</taxon>
        <taxon>Devosiaceae</taxon>
        <taxon>Devosia</taxon>
    </lineage>
</organism>
<feature type="domain" description="Inner membrane protein YgaP-like transmembrane" evidence="2">
    <location>
        <begin position="1"/>
        <end position="69"/>
    </location>
</feature>
<dbReference type="AlphaFoldDB" id="A0A087M2V5"/>
<gene>
    <name evidence="3" type="ORF">JP75_09950</name>
</gene>
<protein>
    <recommendedName>
        <fullName evidence="2">Inner membrane protein YgaP-like transmembrane domain-containing protein</fullName>
    </recommendedName>
</protein>